<dbReference type="Proteomes" id="UP000054845">
    <property type="component" value="Unassembled WGS sequence"/>
</dbReference>
<protein>
    <submittedName>
        <fullName evidence="1">Uncharacterized protein</fullName>
    </submittedName>
</protein>
<name>A0A0N7L9P9_9BASI</name>
<evidence type="ECO:0000313" key="2">
    <source>
        <dbReference type="Proteomes" id="UP000054845"/>
    </source>
</evidence>
<evidence type="ECO:0000313" key="1">
    <source>
        <dbReference type="EMBL" id="CEH14394.1"/>
    </source>
</evidence>
<sequence length="56" mass="6582">MKLLKRKRHNFFAQVSQVLHLLRCSLTSIEVSYRITFVPWTRGRRGGSLMSYCVPL</sequence>
<dbReference type="EMBL" id="CCYA01000243">
    <property type="protein sequence ID" value="CEH14394.1"/>
    <property type="molecule type" value="Genomic_DNA"/>
</dbReference>
<proteinExistence type="predicted"/>
<accession>A0A0N7L9P9</accession>
<keyword evidence="2" id="KW-1185">Reference proteome</keyword>
<reference evidence="2" key="1">
    <citation type="submission" date="2014-09" db="EMBL/GenBank/DDBJ databases">
        <authorList>
            <person name="Sharma Rahul"/>
            <person name="Thines Marco"/>
        </authorList>
    </citation>
    <scope>NUCLEOTIDE SEQUENCE [LARGE SCALE GENOMIC DNA]</scope>
</reference>
<dbReference type="AlphaFoldDB" id="A0A0N7L9P9"/>
<organism evidence="1 2">
    <name type="scientific">Ceraceosorus bombacis</name>
    <dbReference type="NCBI Taxonomy" id="401625"/>
    <lineage>
        <taxon>Eukaryota</taxon>
        <taxon>Fungi</taxon>
        <taxon>Dikarya</taxon>
        <taxon>Basidiomycota</taxon>
        <taxon>Ustilaginomycotina</taxon>
        <taxon>Exobasidiomycetes</taxon>
        <taxon>Ceraceosorales</taxon>
        <taxon>Ceraceosoraceae</taxon>
        <taxon>Ceraceosorus</taxon>
    </lineage>
</organism>